<dbReference type="Gene3D" id="3.30.230.100">
    <property type="match status" value="1"/>
</dbReference>
<evidence type="ECO:0000313" key="2">
    <source>
        <dbReference type="EMBL" id="GAQ10444.1"/>
    </source>
</evidence>
<accession>A0AAN4TE37</accession>
<name>A0AAN4TE37_ASPLE</name>
<dbReference type="Proteomes" id="UP000649114">
    <property type="component" value="Unassembled WGS sequence"/>
</dbReference>
<evidence type="ECO:0000313" key="5">
    <source>
        <dbReference type="Proteomes" id="UP000051487"/>
    </source>
</evidence>
<dbReference type="EMBL" id="JAAAPU010000248">
    <property type="protein sequence ID" value="KAF4199999.1"/>
    <property type="molecule type" value="Genomic_DNA"/>
</dbReference>
<evidence type="ECO:0000313" key="4">
    <source>
        <dbReference type="EMBL" id="KAF4199999.1"/>
    </source>
</evidence>
<organism evidence="2 5">
    <name type="scientific">Aspergillus lentulus</name>
    <dbReference type="NCBI Taxonomy" id="293939"/>
    <lineage>
        <taxon>Eukaryota</taxon>
        <taxon>Fungi</taxon>
        <taxon>Dikarya</taxon>
        <taxon>Ascomycota</taxon>
        <taxon>Pezizomycotina</taxon>
        <taxon>Eurotiomycetes</taxon>
        <taxon>Eurotiomycetidae</taxon>
        <taxon>Eurotiales</taxon>
        <taxon>Aspergillaceae</taxon>
        <taxon>Aspergillus</taxon>
        <taxon>Aspergillus subgen. Fumigati</taxon>
    </lineage>
</organism>
<reference evidence="2 5" key="1">
    <citation type="submission" date="2015-11" db="EMBL/GenBank/DDBJ databases">
        <title>Aspergillus lentulus strain IFM 54703T.</title>
        <authorList>
            <person name="Kusuya Y."/>
            <person name="Sakai K."/>
            <person name="Kamei K."/>
            <person name="Takahashi H."/>
            <person name="Yaguchi T."/>
        </authorList>
    </citation>
    <scope>NUCLEOTIDE SEQUENCE [LARGE SCALE GENOMIC DNA]</scope>
    <source>
        <strain evidence="2 5">IFM 54703</strain>
    </source>
</reference>
<dbReference type="Pfam" id="PF16093">
    <property type="entry name" value="PAC4"/>
    <property type="match status" value="1"/>
</dbReference>
<reference evidence="4" key="4">
    <citation type="submission" date="2020-04" db="EMBL/GenBank/DDBJ databases">
        <authorList>
            <person name="Santos R.A.C."/>
            <person name="Steenwyk J.L."/>
            <person name="Rivero-Menendez O."/>
            <person name="Mead M.E."/>
            <person name="Silva L.P."/>
            <person name="Bastos R.W."/>
            <person name="Alastruey-Izquierdo A."/>
            <person name="Goldman G.H."/>
            <person name="Rokas A."/>
        </authorList>
    </citation>
    <scope>NUCLEOTIDE SEQUENCE</scope>
    <source>
        <strain evidence="4">CNM-CM8927</strain>
    </source>
</reference>
<dbReference type="EMBL" id="BCLY01000016">
    <property type="protein sequence ID" value="GAQ10444.1"/>
    <property type="molecule type" value="Genomic_DNA"/>
</dbReference>
<sequence>MTTAQPVAPQTELVTPAYKPQEISFPLPKAFHTTAHVHLTILETCVTVFLATTTPGEPGGSLKPMGSFIYAMPDRHSPRSVISTVLYSSPSTEEYTSRVAKILARRMSLPVYVGCSIDPRALELAVEEEMEGLIVSRFGINVSDSDPLEEMARSGATAACIPSSDRALHSQLRKHETHLLGSSLAVKDGCMVLTRHGHDGPRNGTPSANHGVSSIRSKDSLVGDAVTLYGAYVQKK</sequence>
<comment type="caution">
    <text evidence="2">The sequence shown here is derived from an EMBL/GenBank/DDBJ whole genome shotgun (WGS) entry which is preliminary data.</text>
</comment>
<evidence type="ECO:0000313" key="3">
    <source>
        <dbReference type="EMBL" id="GFF91453.1"/>
    </source>
</evidence>
<reference evidence="3 6" key="3">
    <citation type="submission" date="2020-01" db="EMBL/GenBank/DDBJ databases">
        <title>Draft genome sequence of Aspergillus lentulus IFM 60648.</title>
        <authorList>
            <person name="Takahashi H."/>
            <person name="Yaguchi T."/>
        </authorList>
    </citation>
    <scope>NUCLEOTIDE SEQUENCE [LARGE SCALE GENOMIC DNA]</scope>
    <source>
        <strain evidence="3 6">IFM 60648</strain>
    </source>
</reference>
<dbReference type="EMBL" id="BLKI01000087">
    <property type="protein sequence ID" value="GFF91453.1"/>
    <property type="molecule type" value="Genomic_DNA"/>
</dbReference>
<dbReference type="Proteomes" id="UP000465220">
    <property type="component" value="Unassembled WGS sequence"/>
</dbReference>
<feature type="compositionally biased region" description="Polar residues" evidence="1">
    <location>
        <begin position="204"/>
        <end position="215"/>
    </location>
</feature>
<proteinExistence type="predicted"/>
<dbReference type="AlphaFoldDB" id="A0AAN4TE37"/>
<protein>
    <submittedName>
        <fullName evidence="2">Uncharacterized protein</fullName>
    </submittedName>
</protein>
<gene>
    <name evidence="2" type="ORF">ALT_7765</name>
    <name evidence="4" type="ORF">CNMCM8927_004172</name>
    <name evidence="3" type="ORF">IFM60648_09411</name>
</gene>
<dbReference type="InterPro" id="IPR032157">
    <property type="entry name" value="PAC4"/>
</dbReference>
<dbReference type="GO" id="GO:0043248">
    <property type="term" value="P:proteasome assembly"/>
    <property type="evidence" value="ECO:0007669"/>
    <property type="project" value="InterPro"/>
</dbReference>
<evidence type="ECO:0000313" key="6">
    <source>
        <dbReference type="Proteomes" id="UP000465220"/>
    </source>
</evidence>
<keyword evidence="6" id="KW-1185">Reference proteome</keyword>
<feature type="region of interest" description="Disordered" evidence="1">
    <location>
        <begin position="197"/>
        <end position="216"/>
    </location>
</feature>
<dbReference type="Proteomes" id="UP000051487">
    <property type="component" value="Unassembled WGS sequence"/>
</dbReference>
<reference evidence="4" key="2">
    <citation type="journal article" date="2020" name="bioRxiv">
        <title>Genomic and phenotypic heterogeneity of clinical isolates of the human pathogens Aspergillus fumigatus, Aspergillus lentulus and Aspergillus fumigatiaffinis.</title>
        <authorList>
            <person name="dos Santos R.A.C."/>
            <person name="Steenwyk J.L."/>
            <person name="Rivero-Menendez O."/>
            <person name="Mead M.E."/>
            <person name="Silva L.P."/>
            <person name="Bastos R.W."/>
            <person name="Alastruey-Izquierdo A."/>
            <person name="Goldman G.H."/>
            <person name="Rokas A."/>
        </authorList>
    </citation>
    <scope>NUCLEOTIDE SEQUENCE</scope>
    <source>
        <strain evidence="4">CNM-CM8927</strain>
    </source>
</reference>
<evidence type="ECO:0000256" key="1">
    <source>
        <dbReference type="SAM" id="MobiDB-lite"/>
    </source>
</evidence>